<evidence type="ECO:0000259" key="2">
    <source>
        <dbReference type="Pfam" id="PF21374"/>
    </source>
</evidence>
<dbReference type="Gene3D" id="3.40.50.2000">
    <property type="entry name" value="Glycogen Phosphorylase B"/>
    <property type="match status" value="1"/>
</dbReference>
<protein>
    <submittedName>
        <fullName evidence="4">Uncharacterized protein</fullName>
    </submittedName>
</protein>
<dbReference type="EMBL" id="OBMI01000001">
    <property type="protein sequence ID" value="SOB81100.1"/>
    <property type="molecule type" value="Genomic_DNA"/>
</dbReference>
<dbReference type="Gene3D" id="3.40.50.11090">
    <property type="match status" value="1"/>
</dbReference>
<keyword evidence="1" id="KW-0812">Transmembrane</keyword>
<dbReference type="GO" id="GO:0030247">
    <property type="term" value="F:polysaccharide binding"/>
    <property type="evidence" value="ECO:0007669"/>
    <property type="project" value="InterPro"/>
</dbReference>
<accession>A0A285QGM5</accession>
<keyword evidence="1" id="KW-0472">Membrane</keyword>
<dbReference type="Pfam" id="PF22772">
    <property type="entry name" value="WsaF_C"/>
    <property type="match status" value="1"/>
</dbReference>
<proteinExistence type="predicted"/>
<dbReference type="Pfam" id="PF21374">
    <property type="entry name" value="WsaF_N"/>
    <property type="match status" value="1"/>
</dbReference>
<dbReference type="InterPro" id="IPR048510">
    <property type="entry name" value="WsaF_N"/>
</dbReference>
<dbReference type="InterPro" id="IPR055050">
    <property type="entry name" value="WsaF_C"/>
</dbReference>
<evidence type="ECO:0000256" key="1">
    <source>
        <dbReference type="SAM" id="Phobius"/>
    </source>
</evidence>
<feature type="domain" description="WsaF N-terminal" evidence="2">
    <location>
        <begin position="62"/>
        <end position="188"/>
    </location>
</feature>
<evidence type="ECO:0000313" key="5">
    <source>
        <dbReference type="Proteomes" id="UP000219494"/>
    </source>
</evidence>
<dbReference type="OrthoDB" id="9816424at2"/>
<feature type="domain" description="WsaF C-terminal" evidence="3">
    <location>
        <begin position="241"/>
        <end position="372"/>
    </location>
</feature>
<evidence type="ECO:0000259" key="3">
    <source>
        <dbReference type="Pfam" id="PF22772"/>
    </source>
</evidence>
<dbReference type="AlphaFoldDB" id="A0A285QGM5"/>
<evidence type="ECO:0000313" key="4">
    <source>
        <dbReference type="EMBL" id="SOB81100.1"/>
    </source>
</evidence>
<keyword evidence="1" id="KW-1133">Transmembrane helix</keyword>
<keyword evidence="5" id="KW-1185">Reference proteome</keyword>
<gene>
    <name evidence="4" type="ORF">SAMN06297144_1397</name>
</gene>
<feature type="transmembrane region" description="Helical" evidence="1">
    <location>
        <begin position="68"/>
        <end position="89"/>
    </location>
</feature>
<dbReference type="Proteomes" id="UP000219494">
    <property type="component" value="Unassembled WGS sequence"/>
</dbReference>
<dbReference type="RefSeq" id="WP_097063171.1">
    <property type="nucleotide sequence ID" value="NZ_OBMI01000001.1"/>
</dbReference>
<name>A0A285QGM5_9SPHN</name>
<reference evidence="4 5" key="1">
    <citation type="submission" date="2017-07" db="EMBL/GenBank/DDBJ databases">
        <authorList>
            <person name="Sun Z.S."/>
            <person name="Albrecht U."/>
            <person name="Echele G."/>
            <person name="Lee C.C."/>
        </authorList>
    </citation>
    <scope>NUCLEOTIDE SEQUENCE [LARGE SCALE GENOMIC DNA]</scope>
    <source>
        <strain evidence="4 5">CGMCC 1.12672</strain>
    </source>
</reference>
<sequence>MIGSRVKTLLPRPVRSAIKRAIGVPPPGPLAPATPGEILRRTLSNLAPLRVRREEAARPTLSMITDTIAGSHLFGGVGTAVLFAVALAARKGMALRIVTRDRPPEERAIHGLLSVYNVEFPLDLELLFSAASDGSPVPLGPDDLVLTTSWWTTHAALHDVPKQQIVYLIQEDERMFYPGGDQQLLCNELLQEKELRYVVNTSLLLQHFRESGAAGPAANGVAFEPAFPDHIYRPEPGTGRRKLLFYARPGHPRNLFLRGLQAIAAATEHGLFPSDAWELHFAGVDIPPVDLPGREIAYHDSLPWQDYAALVRGTDLALSLMYTPHPSYPPLDIAASGGVVVTNSFGVKSDLSGRSANIIIVPTTLDGILDGLMRGSVLAIDDAARAQNRSSDTIVRSWDQSFGPVFDRL</sequence>
<organism evidence="4 5">
    <name type="scientific">Sphingomonas guangdongensis</name>
    <dbReference type="NCBI Taxonomy" id="1141890"/>
    <lineage>
        <taxon>Bacteria</taxon>
        <taxon>Pseudomonadati</taxon>
        <taxon>Pseudomonadota</taxon>
        <taxon>Alphaproteobacteria</taxon>
        <taxon>Sphingomonadales</taxon>
        <taxon>Sphingomonadaceae</taxon>
        <taxon>Sphingomonas</taxon>
    </lineage>
</organism>